<comment type="caution">
    <text evidence="2">The sequence shown here is derived from an EMBL/GenBank/DDBJ whole genome shotgun (WGS) entry which is preliminary data.</text>
</comment>
<gene>
    <name evidence="2" type="ORF">P9921_27995</name>
</gene>
<protein>
    <recommendedName>
        <fullName evidence="4">Transposase</fullName>
    </recommendedName>
</protein>
<feature type="non-terminal residue" evidence="2">
    <location>
        <position position="1"/>
    </location>
</feature>
<proteinExistence type="predicted"/>
<name>A0ABT7GM97_9GAMM</name>
<organism evidence="2 3">
    <name type="scientific">Serratia nevei</name>
    <dbReference type="NCBI Taxonomy" id="2703794"/>
    <lineage>
        <taxon>Bacteria</taxon>
        <taxon>Pseudomonadati</taxon>
        <taxon>Pseudomonadota</taxon>
        <taxon>Gammaproteobacteria</taxon>
        <taxon>Enterobacterales</taxon>
        <taxon>Yersiniaceae</taxon>
        <taxon>Serratia</taxon>
    </lineage>
</organism>
<evidence type="ECO:0000313" key="3">
    <source>
        <dbReference type="Proteomes" id="UP001174748"/>
    </source>
</evidence>
<reference evidence="2" key="1">
    <citation type="submission" date="2023-01" db="EMBL/GenBank/DDBJ databases">
        <title>Genomic dissection of endemic carbapenem resistance: metallo-beta-lactamase gene dissemination through clonal, plasmid and integron transfer pathways.</title>
        <authorList>
            <person name="Macesic N."/>
        </authorList>
    </citation>
    <scope>NUCLEOTIDE SEQUENCE</scope>
    <source>
        <strain evidence="2">CPO382</strain>
    </source>
</reference>
<evidence type="ECO:0000256" key="1">
    <source>
        <dbReference type="SAM" id="MobiDB-lite"/>
    </source>
</evidence>
<feature type="region of interest" description="Disordered" evidence="1">
    <location>
        <begin position="1"/>
        <end position="22"/>
    </location>
</feature>
<dbReference type="RefSeq" id="WP_204528938.1">
    <property type="nucleotide sequence ID" value="NZ_JARTOI010000134.1"/>
</dbReference>
<keyword evidence="3" id="KW-1185">Reference proteome</keyword>
<dbReference type="EMBL" id="JARTOI010000134">
    <property type="protein sequence ID" value="MDK5174252.1"/>
    <property type="molecule type" value="Genomic_DNA"/>
</dbReference>
<evidence type="ECO:0008006" key="4">
    <source>
        <dbReference type="Google" id="ProtNLM"/>
    </source>
</evidence>
<evidence type="ECO:0000313" key="2">
    <source>
        <dbReference type="EMBL" id="MDK5174252.1"/>
    </source>
</evidence>
<dbReference type="Proteomes" id="UP001174748">
    <property type="component" value="Unassembled WGS sequence"/>
</dbReference>
<accession>A0ABT7GM97</accession>
<sequence>TGGTADRNRSHWSTSKTPSYTKSVSWQHHLAAESMNNNALTGYFIAPCQKSYILSRFLLSHTG</sequence>
<feature type="compositionally biased region" description="Polar residues" evidence="1">
    <location>
        <begin position="11"/>
        <end position="22"/>
    </location>
</feature>